<dbReference type="AlphaFoldDB" id="A0A1M6NQX2"/>
<keyword evidence="5" id="KW-1185">Reference proteome</keyword>
<dbReference type="GO" id="GO:0009236">
    <property type="term" value="P:cobalamin biosynthetic process"/>
    <property type="evidence" value="ECO:0007669"/>
    <property type="project" value="InterPro"/>
</dbReference>
<dbReference type="GO" id="GO:0009252">
    <property type="term" value="P:peptidoglycan biosynthetic process"/>
    <property type="evidence" value="ECO:0007669"/>
    <property type="project" value="UniProtKB-UniRule"/>
</dbReference>
<dbReference type="HAMAP" id="MF_02213">
    <property type="entry name" value="Lipid_II_synth_GatD"/>
    <property type="match status" value="1"/>
</dbReference>
<proteinExistence type="inferred from homology"/>
<keyword evidence="2" id="KW-0133">Cell shape</keyword>
<keyword evidence="2" id="KW-0573">Peptidoglycan synthesis</keyword>
<dbReference type="RefSeq" id="WP_072873471.1">
    <property type="nucleotide sequence ID" value="NZ_FRAF01000006.1"/>
</dbReference>
<comment type="subunit">
    <text evidence="2">Forms a heterodimer with MurT.</text>
</comment>
<dbReference type="EMBL" id="FRAF01000006">
    <property type="protein sequence ID" value="SHJ98058.1"/>
    <property type="molecule type" value="Genomic_DNA"/>
</dbReference>
<dbReference type="EC" id="3.5.1.2" evidence="2"/>
<evidence type="ECO:0000256" key="2">
    <source>
        <dbReference type="HAMAP-Rule" id="MF_02213"/>
    </source>
</evidence>
<dbReference type="SUPFAM" id="SSF52317">
    <property type="entry name" value="Class I glutamine amidotransferase-like"/>
    <property type="match status" value="1"/>
</dbReference>
<evidence type="ECO:0000256" key="1">
    <source>
        <dbReference type="ARBA" id="ARBA00022962"/>
    </source>
</evidence>
<protein>
    <recommendedName>
        <fullName evidence="2">Lipid II isoglutaminyl synthase (glutamine-hydrolyzing) subunit GatD</fullName>
        <ecNumber evidence="2">6.3.5.13</ecNumber>
    </recommendedName>
    <alternativeName>
        <fullName evidence="2">Lipid II isoglutaminyl synthase glutaminase subunit</fullName>
        <ecNumber evidence="2">3.5.1.2</ecNumber>
    </alternativeName>
</protein>
<dbReference type="PANTHER" id="PTHR21343:SF9">
    <property type="entry name" value="LIPID II ISOGLUTAMINYL SYNTHASE (GLUTAMINE-HYDROLYZING) SUBUNIT GATD"/>
    <property type="match status" value="1"/>
</dbReference>
<evidence type="ECO:0000313" key="5">
    <source>
        <dbReference type="Proteomes" id="UP000184016"/>
    </source>
</evidence>
<feature type="domain" description="CobB/CobQ-like glutamine amidotransferase" evidence="3">
    <location>
        <begin position="7"/>
        <end position="197"/>
    </location>
</feature>
<keyword evidence="2" id="KW-0436">Ligase</keyword>
<dbReference type="EC" id="6.3.5.13" evidence="2"/>
<keyword evidence="2" id="KW-0961">Cell wall biogenesis/degradation</keyword>
<comment type="catalytic activity">
    <reaction evidence="2">
        <text>L-glutamine + H2O = L-glutamate + NH4(+)</text>
        <dbReference type="Rhea" id="RHEA:15889"/>
        <dbReference type="ChEBI" id="CHEBI:15377"/>
        <dbReference type="ChEBI" id="CHEBI:28938"/>
        <dbReference type="ChEBI" id="CHEBI:29985"/>
        <dbReference type="ChEBI" id="CHEBI:58359"/>
        <dbReference type="EC" id="3.5.1.2"/>
    </reaction>
</comment>
<keyword evidence="2" id="KW-0378">Hydrolase</keyword>
<dbReference type="OrthoDB" id="9782045at2"/>
<keyword evidence="1 2" id="KW-0315">Glutamine amidotransferase</keyword>
<dbReference type="InterPro" id="IPR011698">
    <property type="entry name" value="GATase_3"/>
</dbReference>
<comment type="function">
    <text evidence="2">The lipid II isoglutaminyl synthase complex catalyzes the formation of alpha-D-isoglutamine in the cell wall lipid II stem peptide. The GatD subunit catalyzes the hydrolysis of glutamine to glutamate and ammonia. The resulting ammonia molecule is channeled to the active site of MurT.</text>
</comment>
<dbReference type="STRING" id="1830138.SAMN05443507_106131"/>
<dbReference type="GO" id="GO:0004359">
    <property type="term" value="F:glutaminase activity"/>
    <property type="evidence" value="ECO:0007669"/>
    <property type="project" value="UniProtKB-UniRule"/>
</dbReference>
<dbReference type="CDD" id="cd01750">
    <property type="entry name" value="GATase1_CobQ"/>
    <property type="match status" value="1"/>
</dbReference>
<feature type="active site" evidence="2">
    <location>
        <position position="190"/>
    </location>
</feature>
<evidence type="ECO:0000313" key="4">
    <source>
        <dbReference type="EMBL" id="SHJ98058.1"/>
    </source>
</evidence>
<dbReference type="InterPro" id="IPR043702">
    <property type="entry name" value="Lipid_II_synth_GatD"/>
</dbReference>
<organism evidence="4 5">
    <name type="scientific">Alicyclobacillus tolerans</name>
    <dbReference type="NCBI Taxonomy" id="90970"/>
    <lineage>
        <taxon>Bacteria</taxon>
        <taxon>Bacillati</taxon>
        <taxon>Bacillota</taxon>
        <taxon>Bacilli</taxon>
        <taxon>Bacillales</taxon>
        <taxon>Alicyclobacillaceae</taxon>
        <taxon>Alicyclobacillus</taxon>
    </lineage>
</organism>
<dbReference type="PANTHER" id="PTHR21343">
    <property type="entry name" value="DETHIOBIOTIN SYNTHETASE"/>
    <property type="match status" value="1"/>
</dbReference>
<dbReference type="PROSITE" id="PS51273">
    <property type="entry name" value="GATASE_TYPE_1"/>
    <property type="match status" value="1"/>
</dbReference>
<gene>
    <name evidence="2" type="primary">gatD</name>
    <name evidence="4" type="ORF">SAMN05443507_106131</name>
</gene>
<dbReference type="UniPathway" id="UPA00219"/>
<name>A0A1M6NQX2_9BACL</name>
<feature type="active site" description="Nucleophile" evidence="2">
    <location>
        <position position="95"/>
    </location>
</feature>
<dbReference type="PROSITE" id="PS51274">
    <property type="entry name" value="GATASE_COBBQ"/>
    <property type="match status" value="1"/>
</dbReference>
<dbReference type="InterPro" id="IPR033949">
    <property type="entry name" value="CobQ_GATase1"/>
</dbReference>
<dbReference type="Proteomes" id="UP000184016">
    <property type="component" value="Unassembled WGS sequence"/>
</dbReference>
<comment type="similarity">
    <text evidence="2">Belongs to the CobB/CobQ family. GatD subfamily.</text>
</comment>
<evidence type="ECO:0000259" key="3">
    <source>
        <dbReference type="Pfam" id="PF07685"/>
    </source>
</evidence>
<dbReference type="InterPro" id="IPR029062">
    <property type="entry name" value="Class_I_gatase-like"/>
</dbReference>
<comment type="catalytic activity">
    <reaction evidence="2">
        <text>beta-D-GlcNAc-(1-&gt;4)-Mur2Ac(oyl-L-Ala-gamma-D-Glu-L-Lys-D-Ala-D-Ala)-di-trans,octa-cis-undecaprenyl diphosphate + L-glutamine + ATP + H2O = beta-D-GlcNAc-(1-&gt;4)-Mur2Ac(oyl-L-Ala-D-isoglutaminyl-L-Lys-D-Ala-D-Ala)-di-trans,octa-cis-undecaprenyl diphosphate + L-glutamate + ADP + phosphate + H(+)</text>
        <dbReference type="Rhea" id="RHEA:57928"/>
        <dbReference type="ChEBI" id="CHEBI:15377"/>
        <dbReference type="ChEBI" id="CHEBI:15378"/>
        <dbReference type="ChEBI" id="CHEBI:29985"/>
        <dbReference type="ChEBI" id="CHEBI:30616"/>
        <dbReference type="ChEBI" id="CHEBI:43474"/>
        <dbReference type="ChEBI" id="CHEBI:58359"/>
        <dbReference type="ChEBI" id="CHEBI:60033"/>
        <dbReference type="ChEBI" id="CHEBI:62233"/>
        <dbReference type="ChEBI" id="CHEBI:456216"/>
        <dbReference type="EC" id="6.3.5.13"/>
    </reaction>
</comment>
<feature type="binding site" evidence="2">
    <location>
        <position position="129"/>
    </location>
    <ligand>
        <name>substrate</name>
    </ligand>
</feature>
<dbReference type="Gene3D" id="3.40.50.880">
    <property type="match status" value="1"/>
</dbReference>
<comment type="pathway">
    <text evidence="2">Cell wall biogenesis; peptidoglycan biosynthesis.</text>
</comment>
<reference evidence="5" key="1">
    <citation type="submission" date="2016-11" db="EMBL/GenBank/DDBJ databases">
        <authorList>
            <person name="Varghese N."/>
            <person name="Submissions S."/>
        </authorList>
    </citation>
    <scope>NUCLEOTIDE SEQUENCE [LARGE SCALE GENOMIC DNA]</scope>
    <source>
        <strain evidence="5">USBA-503</strain>
    </source>
</reference>
<dbReference type="Pfam" id="PF07685">
    <property type="entry name" value="GATase_3"/>
    <property type="match status" value="1"/>
</dbReference>
<sequence length="241" mass="27122">MSRALIIAHLYPDLLNLYADRGNIQTLLQRLRWRGIEARVVSVKKGEPVRLHEYDFVLLGGGSDREQKLVAESLRQQKEDWHHAMQAGLPILAVCGGYQLLGSYYELANSEKVAGLELLEMTTQASNQRLIGNIAIESEWCGTVVGFENHAGRTVHHHTPLGKVVAGHGNNGRDGWEGVQHHHVIGTYIHGPLLPKNPKLADLLLLSALEYANMTVDFYDLDDELEWSAHHSEWSRWTKVK</sequence>
<dbReference type="GO" id="GO:0008360">
    <property type="term" value="P:regulation of cell shape"/>
    <property type="evidence" value="ECO:0007669"/>
    <property type="project" value="UniProtKB-KW"/>
</dbReference>
<dbReference type="GO" id="GO:0140282">
    <property type="term" value="F:carbon-nitrogen ligase activity on lipid II"/>
    <property type="evidence" value="ECO:0007669"/>
    <property type="project" value="UniProtKB-UniRule"/>
</dbReference>
<accession>A0A1M6NQX2</accession>
<dbReference type="GO" id="GO:0071555">
    <property type="term" value="P:cell wall organization"/>
    <property type="evidence" value="ECO:0007669"/>
    <property type="project" value="UniProtKB-KW"/>
</dbReference>